<comment type="subcellular location">
    <subcellularLocation>
        <location evidence="1">Membrane</location>
        <topology evidence="1">Multi-pass membrane protein</topology>
    </subcellularLocation>
</comment>
<comment type="caution">
    <text evidence="6">The sequence shown here is derived from an EMBL/GenBank/DDBJ whole genome shotgun (WGS) entry which is preliminary data.</text>
</comment>
<feature type="transmembrane region" description="Helical" evidence="5">
    <location>
        <begin position="50"/>
        <end position="69"/>
    </location>
</feature>
<dbReference type="NCBIfam" id="NF008978">
    <property type="entry name" value="PRK12324.1-4"/>
    <property type="match status" value="1"/>
</dbReference>
<proteinExistence type="predicted"/>
<evidence type="ECO:0000256" key="3">
    <source>
        <dbReference type="ARBA" id="ARBA00022989"/>
    </source>
</evidence>
<feature type="transmembrane region" description="Helical" evidence="5">
    <location>
        <begin position="141"/>
        <end position="162"/>
    </location>
</feature>
<dbReference type="GO" id="GO:0016765">
    <property type="term" value="F:transferase activity, transferring alkyl or aryl (other than methyl) groups"/>
    <property type="evidence" value="ECO:0007669"/>
    <property type="project" value="InterPro"/>
</dbReference>
<dbReference type="RefSeq" id="WP_139107009.1">
    <property type="nucleotide sequence ID" value="NZ_VDFR01000151.1"/>
</dbReference>
<gene>
    <name evidence="6" type="ORF">FHE65_27470</name>
</gene>
<protein>
    <submittedName>
        <fullName evidence="6">Decaprenyl-phosphate phosphoribosyltransferase</fullName>
        <ecNumber evidence="6">2.4.2.45</ecNumber>
    </submittedName>
</protein>
<dbReference type="GO" id="GO:0016757">
    <property type="term" value="F:glycosyltransferase activity"/>
    <property type="evidence" value="ECO:0007669"/>
    <property type="project" value="UniProtKB-KW"/>
</dbReference>
<dbReference type="CDD" id="cd13963">
    <property type="entry name" value="PT_UbiA_2"/>
    <property type="match status" value="1"/>
</dbReference>
<dbReference type="Proteomes" id="UP000306740">
    <property type="component" value="Unassembled WGS sequence"/>
</dbReference>
<evidence type="ECO:0000313" key="6">
    <source>
        <dbReference type="EMBL" id="TNC34849.1"/>
    </source>
</evidence>
<feature type="transmembrane region" description="Helical" evidence="5">
    <location>
        <begin position="90"/>
        <end position="109"/>
    </location>
</feature>
<evidence type="ECO:0000256" key="5">
    <source>
        <dbReference type="SAM" id="Phobius"/>
    </source>
</evidence>
<name>A0A5C4MGC5_9ACTN</name>
<evidence type="ECO:0000256" key="1">
    <source>
        <dbReference type="ARBA" id="ARBA00004141"/>
    </source>
</evidence>
<keyword evidence="2 5" id="KW-0812">Transmembrane</keyword>
<dbReference type="InterPro" id="IPR050475">
    <property type="entry name" value="Prenyltransferase_related"/>
</dbReference>
<keyword evidence="6" id="KW-0328">Glycosyltransferase</keyword>
<dbReference type="EMBL" id="VDFR01000151">
    <property type="protein sequence ID" value="TNC34849.1"/>
    <property type="molecule type" value="Genomic_DNA"/>
</dbReference>
<dbReference type="GO" id="GO:0016020">
    <property type="term" value="C:membrane"/>
    <property type="evidence" value="ECO:0007669"/>
    <property type="project" value="UniProtKB-SubCell"/>
</dbReference>
<keyword evidence="3 5" id="KW-1133">Transmembrane helix</keyword>
<evidence type="ECO:0000313" key="7">
    <source>
        <dbReference type="Proteomes" id="UP000306740"/>
    </source>
</evidence>
<feature type="transmembrane region" description="Helical" evidence="5">
    <location>
        <begin position="240"/>
        <end position="257"/>
    </location>
</feature>
<dbReference type="OrthoDB" id="9803632at2"/>
<dbReference type="EC" id="2.4.2.45" evidence="6"/>
<feature type="transmembrane region" description="Helical" evidence="5">
    <location>
        <begin position="208"/>
        <end position="228"/>
    </location>
</feature>
<dbReference type="PANTHER" id="PTHR42723">
    <property type="entry name" value="CHLOROPHYLL SYNTHASE"/>
    <property type="match status" value="1"/>
</dbReference>
<keyword evidence="4 5" id="KW-0472">Membrane</keyword>
<feature type="transmembrane region" description="Helical" evidence="5">
    <location>
        <begin position="277"/>
        <end position="294"/>
    </location>
</feature>
<accession>A0A5C4MGC5</accession>
<organism evidence="6 7">
    <name type="scientific">Mumia zhuanghuii</name>
    <dbReference type="NCBI Taxonomy" id="2585211"/>
    <lineage>
        <taxon>Bacteria</taxon>
        <taxon>Bacillati</taxon>
        <taxon>Actinomycetota</taxon>
        <taxon>Actinomycetes</taxon>
        <taxon>Propionibacteriales</taxon>
        <taxon>Nocardioidaceae</taxon>
        <taxon>Mumia</taxon>
    </lineage>
</organism>
<dbReference type="PANTHER" id="PTHR42723:SF1">
    <property type="entry name" value="CHLOROPHYLL SYNTHASE, CHLOROPLASTIC"/>
    <property type="match status" value="1"/>
</dbReference>
<feature type="transmembrane region" description="Helical" evidence="5">
    <location>
        <begin position="115"/>
        <end position="134"/>
    </location>
</feature>
<dbReference type="Gene3D" id="1.10.357.140">
    <property type="entry name" value="UbiA prenyltransferase"/>
    <property type="match status" value="1"/>
</dbReference>
<sequence length="295" mass="31381">MRPAPPRRSPLKAFVVSTRPRQWLKNVIVATAPLAAGVLTEPDVAVRVAAAVVAFTAVSAAVYLVNDVCDAEEDRRHPLKARRPVAAGEVSPRAAVLAAAVLAVLGIGSGFLLDWQFGLVLLTYAVLQVAYALWLKHMSVIDLAVVSSGFLLRAVGGGLAAGVPLSQWFLLVAAFGSLFMVAGKRYSEFSALGTEGGTRRSLELYSESYLRFVWTLAAGVTITAYSLWAFEISADDGTPWQAISIAPFVLGVLRYAVDVDRGVAGEPEDIVLRDRGLQAIGVIWLVTFALGVVAS</sequence>
<dbReference type="AlphaFoldDB" id="A0A5C4MGC5"/>
<reference evidence="6 7" key="1">
    <citation type="submission" date="2019-05" db="EMBL/GenBank/DDBJ databases">
        <title>Mumia sp. nov., isolated from the intestinal contents of plateau pika (Ochotona curzoniae) in the Qinghai-Tibet plateau of China.</title>
        <authorList>
            <person name="Tian Z."/>
        </authorList>
    </citation>
    <scope>NUCLEOTIDE SEQUENCE [LARGE SCALE GENOMIC DNA]</scope>
    <source>
        <strain evidence="7">527</strain>
    </source>
</reference>
<evidence type="ECO:0000256" key="2">
    <source>
        <dbReference type="ARBA" id="ARBA00022692"/>
    </source>
</evidence>
<keyword evidence="6" id="KW-0808">Transferase</keyword>
<dbReference type="Pfam" id="PF01040">
    <property type="entry name" value="UbiA"/>
    <property type="match status" value="1"/>
</dbReference>
<dbReference type="InterPro" id="IPR044878">
    <property type="entry name" value="UbiA_sf"/>
</dbReference>
<dbReference type="InterPro" id="IPR000537">
    <property type="entry name" value="UbiA_prenyltransferase"/>
</dbReference>
<evidence type="ECO:0000256" key="4">
    <source>
        <dbReference type="ARBA" id="ARBA00023136"/>
    </source>
</evidence>